<dbReference type="InterPro" id="IPR027417">
    <property type="entry name" value="P-loop_NTPase"/>
</dbReference>
<evidence type="ECO:0000256" key="2">
    <source>
        <dbReference type="ARBA" id="ARBA00023180"/>
    </source>
</evidence>
<evidence type="ECO:0000313" key="4">
    <source>
        <dbReference type="EMBL" id="MCT7979851.1"/>
    </source>
</evidence>
<feature type="domain" description="Sulfotransferase" evidence="3">
    <location>
        <begin position="161"/>
        <end position="392"/>
    </location>
</feature>
<evidence type="ECO:0000259" key="3">
    <source>
        <dbReference type="Pfam" id="PF00685"/>
    </source>
</evidence>
<dbReference type="PANTHER" id="PTHR10605">
    <property type="entry name" value="HEPARAN SULFATE SULFOTRANSFERASE"/>
    <property type="match status" value="1"/>
</dbReference>
<dbReference type="Proteomes" id="UP001525961">
    <property type="component" value="Unassembled WGS sequence"/>
</dbReference>
<organism evidence="4 5">
    <name type="scientific">Laspinema olomoucense D3b</name>
    <dbReference type="NCBI Taxonomy" id="2953688"/>
    <lineage>
        <taxon>Bacteria</taxon>
        <taxon>Bacillati</taxon>
        <taxon>Cyanobacteriota</taxon>
        <taxon>Cyanophyceae</taxon>
        <taxon>Oscillatoriophycideae</taxon>
        <taxon>Oscillatoriales</taxon>
        <taxon>Laspinemataceae</taxon>
        <taxon>Laspinema</taxon>
        <taxon>Laspinema olomoucense</taxon>
    </lineage>
</organism>
<comment type="caution">
    <text evidence="4">The sequence shown here is derived from an EMBL/GenBank/DDBJ whole genome shotgun (WGS) entry which is preliminary data.</text>
</comment>
<dbReference type="Gene3D" id="1.25.40.10">
    <property type="entry name" value="Tetratricopeptide repeat domain"/>
    <property type="match status" value="1"/>
</dbReference>
<gene>
    <name evidence="4" type="ORF">NG792_19210</name>
</gene>
<sequence length="427" mass="50363">MPTHSHTQAVLDHYQRALTFCPQPAKIQEQIAGLHWTLWDIPQAMEHYLQAHALNPQAQWHHWRLYFGLQRLAGLESPRLLEFCQRIVDLVKPNYHHYPNRGFTPLLLSTAYRYLGGGDVATQKQAQRARTILHQSYRAILEPDYPELINHAWTQRRNHPPNFLIIGVWKCGTTSLYHYLSQHPKILPTLAKELHYFTGVTHWQQGETFTDYLDYFPPIDNPTYQTGEATPGYIIQPNLAKYLRHWFPEIKIIILLRNPVKRAISDFYMRQSLSDPIFAQTLDGVTHIDLGKVDAIADQIYADLETGVCWLQCLFKQPAIYPNDISLNLALHLTFSQYIRYLPQWFEQFPREQILVLRSEDLFQNTPATLQQIYNLLGLEHHPLPEYRNLNQRKYNPISPVLHQQLTQYFQPYNEQLEDYLEQKFNW</sequence>
<keyword evidence="5" id="KW-1185">Reference proteome</keyword>
<dbReference type="PANTHER" id="PTHR10605:SF56">
    <property type="entry name" value="BIFUNCTIONAL HEPARAN SULFATE N-DEACETYLASE_N-SULFOTRANSFERASE"/>
    <property type="match status" value="1"/>
</dbReference>
<evidence type="ECO:0000313" key="5">
    <source>
        <dbReference type="Proteomes" id="UP001525961"/>
    </source>
</evidence>
<keyword evidence="2" id="KW-0325">Glycoprotein</keyword>
<accession>A0ABT2NF17</accession>
<name>A0ABT2NF17_9CYAN</name>
<dbReference type="EMBL" id="JAMXFA010000028">
    <property type="protein sequence ID" value="MCT7979851.1"/>
    <property type="molecule type" value="Genomic_DNA"/>
</dbReference>
<dbReference type="RefSeq" id="WP_261236487.1">
    <property type="nucleotide sequence ID" value="NZ_JAMXFA010000028.1"/>
</dbReference>
<protein>
    <submittedName>
        <fullName evidence="4">Sulfotransferase domain-containing protein</fullName>
    </submittedName>
</protein>
<reference evidence="4 5" key="1">
    <citation type="journal article" date="2022" name="Front. Microbiol.">
        <title>High genomic differentiation and limited gene flow indicate recent cryptic speciation within the genus Laspinema (cyanobacteria).</title>
        <authorList>
            <person name="Stanojkovic A."/>
            <person name="Skoupy S."/>
            <person name="Skaloud P."/>
            <person name="Dvorak P."/>
        </authorList>
    </citation>
    <scope>NUCLEOTIDE SEQUENCE [LARGE SCALE GENOMIC DNA]</scope>
    <source>
        <strain evidence="4 5">D3b</strain>
    </source>
</reference>
<dbReference type="Gene3D" id="3.40.50.300">
    <property type="entry name" value="P-loop containing nucleotide triphosphate hydrolases"/>
    <property type="match status" value="1"/>
</dbReference>
<dbReference type="InterPro" id="IPR011990">
    <property type="entry name" value="TPR-like_helical_dom_sf"/>
</dbReference>
<evidence type="ECO:0000256" key="1">
    <source>
        <dbReference type="ARBA" id="ARBA00022679"/>
    </source>
</evidence>
<dbReference type="SUPFAM" id="SSF48452">
    <property type="entry name" value="TPR-like"/>
    <property type="match status" value="1"/>
</dbReference>
<dbReference type="Pfam" id="PF00685">
    <property type="entry name" value="Sulfotransfer_1"/>
    <property type="match status" value="1"/>
</dbReference>
<dbReference type="SUPFAM" id="SSF52540">
    <property type="entry name" value="P-loop containing nucleoside triphosphate hydrolases"/>
    <property type="match status" value="1"/>
</dbReference>
<proteinExistence type="predicted"/>
<dbReference type="InterPro" id="IPR000863">
    <property type="entry name" value="Sulfotransferase_dom"/>
</dbReference>
<dbReference type="InterPro" id="IPR037359">
    <property type="entry name" value="NST/OST"/>
</dbReference>
<keyword evidence="1" id="KW-0808">Transferase</keyword>